<proteinExistence type="predicted"/>
<dbReference type="Proteomes" id="UP001159042">
    <property type="component" value="Unassembled WGS sequence"/>
</dbReference>
<keyword evidence="2" id="KW-1185">Reference proteome</keyword>
<name>A0AAV8VDW7_9CUCU</name>
<dbReference type="EMBL" id="JANEYG010000129">
    <property type="protein sequence ID" value="KAJ8912464.1"/>
    <property type="molecule type" value="Genomic_DNA"/>
</dbReference>
<comment type="caution">
    <text evidence="1">The sequence shown here is derived from an EMBL/GenBank/DDBJ whole genome shotgun (WGS) entry which is preliminary data.</text>
</comment>
<sequence length="79" mass="9035">MDLQYLVLVEKHLYVIYALASQTLSDGVLTQAGLVEIISYARENRGCRYILVEMDVFIKYILVEAVKRKKILGCNQCHA</sequence>
<accession>A0AAV8VDW7</accession>
<gene>
    <name evidence="1" type="ORF">NQ315_002830</name>
</gene>
<evidence type="ECO:0000313" key="2">
    <source>
        <dbReference type="Proteomes" id="UP001159042"/>
    </source>
</evidence>
<evidence type="ECO:0008006" key="3">
    <source>
        <dbReference type="Google" id="ProtNLM"/>
    </source>
</evidence>
<organism evidence="1 2">
    <name type="scientific">Exocentrus adspersus</name>
    <dbReference type="NCBI Taxonomy" id="1586481"/>
    <lineage>
        <taxon>Eukaryota</taxon>
        <taxon>Metazoa</taxon>
        <taxon>Ecdysozoa</taxon>
        <taxon>Arthropoda</taxon>
        <taxon>Hexapoda</taxon>
        <taxon>Insecta</taxon>
        <taxon>Pterygota</taxon>
        <taxon>Neoptera</taxon>
        <taxon>Endopterygota</taxon>
        <taxon>Coleoptera</taxon>
        <taxon>Polyphaga</taxon>
        <taxon>Cucujiformia</taxon>
        <taxon>Chrysomeloidea</taxon>
        <taxon>Cerambycidae</taxon>
        <taxon>Lamiinae</taxon>
        <taxon>Acanthocinini</taxon>
        <taxon>Exocentrus</taxon>
    </lineage>
</organism>
<reference evidence="1 2" key="1">
    <citation type="journal article" date="2023" name="Insect Mol. Biol.">
        <title>Genome sequencing provides insights into the evolution of gene families encoding plant cell wall-degrading enzymes in longhorned beetles.</title>
        <authorList>
            <person name="Shin N.R."/>
            <person name="Okamura Y."/>
            <person name="Kirsch R."/>
            <person name="Pauchet Y."/>
        </authorList>
    </citation>
    <scope>NUCLEOTIDE SEQUENCE [LARGE SCALE GENOMIC DNA]</scope>
    <source>
        <strain evidence="1">EAD_L_NR</strain>
    </source>
</reference>
<evidence type="ECO:0000313" key="1">
    <source>
        <dbReference type="EMBL" id="KAJ8912464.1"/>
    </source>
</evidence>
<dbReference type="AlphaFoldDB" id="A0AAV8VDW7"/>
<protein>
    <recommendedName>
        <fullName evidence="3">Coatomer subunit zeta</fullName>
    </recommendedName>
</protein>